<keyword evidence="1" id="KW-0732">Signal</keyword>
<evidence type="ECO:0000256" key="1">
    <source>
        <dbReference type="SAM" id="SignalP"/>
    </source>
</evidence>
<reference evidence="2" key="1">
    <citation type="submission" date="2024-06" db="EMBL/GenBank/DDBJ databases">
        <title>Kribbella sp. strain HUAS MG21 genome sequences.</title>
        <authorList>
            <person name="Mo P."/>
        </authorList>
    </citation>
    <scope>NUCLEOTIDE SEQUENCE</scope>
    <source>
        <strain evidence="2">HUAS MG21</strain>
    </source>
</reference>
<accession>A0AAU7T2T4</accession>
<sequence length="195" mass="21216">MSRSSLRSRVVPSARRIVTGSAVVLAALGASATVPASASEFTRPPASFTAPPSIEQRTGTLDGFVIEHLPEGIGTPSDFEYEWEDVSFHSRVWETGPDPEGAFKVDLTVKTLRGERLTDLEAVKDFLVEYEEKEPGSWQLEPVKVGGYDGLFAGDEVFYFIEPGVAAEVTIDHERFTDEDVLDTAAGFHPEQPAG</sequence>
<feature type="signal peptide" evidence="1">
    <location>
        <begin position="1"/>
        <end position="38"/>
    </location>
</feature>
<dbReference type="EMBL" id="CP158165">
    <property type="protein sequence ID" value="XBV21132.1"/>
    <property type="molecule type" value="Genomic_DNA"/>
</dbReference>
<protein>
    <submittedName>
        <fullName evidence="2">Uncharacterized protein</fullName>
    </submittedName>
</protein>
<feature type="chain" id="PRO_5043470620" evidence="1">
    <location>
        <begin position="39"/>
        <end position="195"/>
    </location>
</feature>
<gene>
    <name evidence="2" type="ORF">ABN611_21465</name>
</gene>
<proteinExistence type="predicted"/>
<evidence type="ECO:0000313" key="2">
    <source>
        <dbReference type="EMBL" id="XBV21132.1"/>
    </source>
</evidence>
<organism evidence="2">
    <name type="scientific">Kribbella sp. HUAS MG21</name>
    <dbReference type="NCBI Taxonomy" id="3160966"/>
    <lineage>
        <taxon>Bacteria</taxon>
        <taxon>Bacillati</taxon>
        <taxon>Actinomycetota</taxon>
        <taxon>Actinomycetes</taxon>
        <taxon>Propionibacteriales</taxon>
        <taxon>Kribbellaceae</taxon>
        <taxon>Kribbella</taxon>
    </lineage>
</organism>
<dbReference type="AlphaFoldDB" id="A0AAU7T2T4"/>
<dbReference type="RefSeq" id="WP_350273995.1">
    <property type="nucleotide sequence ID" value="NZ_CP158165.1"/>
</dbReference>
<name>A0AAU7T2T4_9ACTN</name>